<dbReference type="Proteomes" id="UP000198705">
    <property type="component" value="Unassembled WGS sequence"/>
</dbReference>
<comment type="cofactor">
    <cofactor evidence="1">
        <name>pyridoxal 5'-phosphate</name>
        <dbReference type="ChEBI" id="CHEBI:597326"/>
    </cofactor>
</comment>
<dbReference type="Pfam" id="PF00155">
    <property type="entry name" value="Aminotran_1_2"/>
    <property type="match status" value="1"/>
</dbReference>
<evidence type="ECO:0000313" key="8">
    <source>
        <dbReference type="Proteomes" id="UP000198705"/>
    </source>
</evidence>
<dbReference type="PANTHER" id="PTHR46383:SF1">
    <property type="entry name" value="ASPARTATE AMINOTRANSFERASE"/>
    <property type="match status" value="1"/>
</dbReference>
<gene>
    <name evidence="7" type="ORF">SAMN04487989_1011151</name>
</gene>
<feature type="domain" description="Aminotransferase class I/classII large" evidence="6">
    <location>
        <begin position="44"/>
        <end position="407"/>
    </location>
</feature>
<dbReference type="Gene3D" id="3.90.1150.10">
    <property type="entry name" value="Aspartate Aminotransferase, domain 1"/>
    <property type="match status" value="1"/>
</dbReference>
<keyword evidence="3 7" id="KW-0032">Aminotransferase</keyword>
<name>A0A1I4ZXH6_9FLAO</name>
<dbReference type="PANTHER" id="PTHR46383">
    <property type="entry name" value="ASPARTATE AMINOTRANSFERASE"/>
    <property type="match status" value="1"/>
</dbReference>
<proteinExistence type="inferred from homology"/>
<dbReference type="SUPFAM" id="SSF53383">
    <property type="entry name" value="PLP-dependent transferases"/>
    <property type="match status" value="1"/>
</dbReference>
<dbReference type="GO" id="GO:0030170">
    <property type="term" value="F:pyridoxal phosphate binding"/>
    <property type="evidence" value="ECO:0007669"/>
    <property type="project" value="InterPro"/>
</dbReference>
<dbReference type="InterPro" id="IPR015421">
    <property type="entry name" value="PyrdxlP-dep_Trfase_major"/>
</dbReference>
<evidence type="ECO:0000256" key="1">
    <source>
        <dbReference type="ARBA" id="ARBA00001933"/>
    </source>
</evidence>
<dbReference type="OrthoDB" id="9813612at2"/>
<dbReference type="CDD" id="cd00609">
    <property type="entry name" value="AAT_like"/>
    <property type="match status" value="1"/>
</dbReference>
<dbReference type="InterPro" id="IPR015424">
    <property type="entry name" value="PyrdxlP-dep_Trfase"/>
</dbReference>
<evidence type="ECO:0000256" key="4">
    <source>
        <dbReference type="ARBA" id="ARBA00022679"/>
    </source>
</evidence>
<dbReference type="GO" id="GO:0006520">
    <property type="term" value="P:amino acid metabolic process"/>
    <property type="evidence" value="ECO:0007669"/>
    <property type="project" value="InterPro"/>
</dbReference>
<dbReference type="InterPro" id="IPR004839">
    <property type="entry name" value="Aminotransferase_I/II_large"/>
</dbReference>
<dbReference type="STRING" id="649333.SAMN04487989_1011151"/>
<evidence type="ECO:0000313" key="7">
    <source>
        <dbReference type="EMBL" id="SFN54759.1"/>
    </source>
</evidence>
<accession>A0A1I4ZXH6</accession>
<dbReference type="InterPro" id="IPR050596">
    <property type="entry name" value="AspAT/PAT-like"/>
</dbReference>
<evidence type="ECO:0000256" key="3">
    <source>
        <dbReference type="ARBA" id="ARBA00022576"/>
    </source>
</evidence>
<dbReference type="RefSeq" id="WP_092206644.1">
    <property type="nucleotide sequence ID" value="NZ_FOVN01000001.1"/>
</dbReference>
<keyword evidence="5" id="KW-0663">Pyridoxal phosphate</keyword>
<comment type="similarity">
    <text evidence="2">Belongs to the class-I pyridoxal-phosphate-dependent aminotransferase family.</text>
</comment>
<reference evidence="8" key="1">
    <citation type="submission" date="2016-10" db="EMBL/GenBank/DDBJ databases">
        <authorList>
            <person name="Varghese N."/>
            <person name="Submissions S."/>
        </authorList>
    </citation>
    <scope>NUCLEOTIDE SEQUENCE [LARGE SCALE GENOMIC DNA]</scope>
    <source>
        <strain evidence="8">DSM 23925</strain>
    </source>
</reference>
<evidence type="ECO:0000256" key="5">
    <source>
        <dbReference type="ARBA" id="ARBA00022898"/>
    </source>
</evidence>
<protein>
    <submittedName>
        <fullName evidence="7">Aspartate aminotransferase</fullName>
    </submittedName>
</protein>
<sequence>MKTSKLAEGLKGSEIIKIAGEVTALKAQGEVVYNQTIGDFDSSIFPIPDELKTEIVSAYNDNQTNYPQANGMEALRVSVSNYLSRNLKLDYSKDEILISGGARPLIFAVYQTILDLEDTVLYPVPSWNNDAYTYLSRNKSVILETKVENNFMPTASDIKPHIQQVNLIALCSPLNPTGTTFTKEALLEISELVVEENKRRASLNEKPLYLLYDQIYWQLTYGETIHYNPVELVPEMRDFTIFIDGISKAFAATGVRVGWAFGPVHVINKMKALLSHIGAWAPKAEQLATASYLNQTEVVQGYLTHIKTELNDRLVLFYQGFNALQTKGFPVRAIQPEAALYLTVQFDLIGKTTQEGTTLKTIQEVTSFLLHEAKLAIVPFYAFGTSTDSNWFRLSVGTAKKEDIDTVFELLENALQKLK</sequence>
<keyword evidence="8" id="KW-1185">Reference proteome</keyword>
<dbReference type="InterPro" id="IPR015422">
    <property type="entry name" value="PyrdxlP-dep_Trfase_small"/>
</dbReference>
<dbReference type="GO" id="GO:0008483">
    <property type="term" value="F:transaminase activity"/>
    <property type="evidence" value="ECO:0007669"/>
    <property type="project" value="UniProtKB-KW"/>
</dbReference>
<organism evidence="7 8">
    <name type="scientific">Bizionia echini</name>
    <dbReference type="NCBI Taxonomy" id="649333"/>
    <lineage>
        <taxon>Bacteria</taxon>
        <taxon>Pseudomonadati</taxon>
        <taxon>Bacteroidota</taxon>
        <taxon>Flavobacteriia</taxon>
        <taxon>Flavobacteriales</taxon>
        <taxon>Flavobacteriaceae</taxon>
        <taxon>Bizionia</taxon>
    </lineage>
</organism>
<evidence type="ECO:0000256" key="2">
    <source>
        <dbReference type="ARBA" id="ARBA00007441"/>
    </source>
</evidence>
<evidence type="ECO:0000259" key="6">
    <source>
        <dbReference type="Pfam" id="PF00155"/>
    </source>
</evidence>
<dbReference type="AlphaFoldDB" id="A0A1I4ZXH6"/>
<dbReference type="EMBL" id="FOVN01000001">
    <property type="protein sequence ID" value="SFN54759.1"/>
    <property type="molecule type" value="Genomic_DNA"/>
</dbReference>
<keyword evidence="4 7" id="KW-0808">Transferase</keyword>
<dbReference type="Gene3D" id="3.40.640.10">
    <property type="entry name" value="Type I PLP-dependent aspartate aminotransferase-like (Major domain)"/>
    <property type="match status" value="1"/>
</dbReference>